<feature type="transmembrane region" description="Helical" evidence="2">
    <location>
        <begin position="6"/>
        <end position="25"/>
    </location>
</feature>
<keyword evidence="2" id="KW-0812">Transmembrane</keyword>
<evidence type="ECO:0000313" key="4">
    <source>
        <dbReference type="Proteomes" id="UP001610335"/>
    </source>
</evidence>
<keyword evidence="4" id="KW-1185">Reference proteome</keyword>
<keyword evidence="2" id="KW-0472">Membrane</keyword>
<dbReference type="EMBL" id="JBFXLS010000006">
    <property type="protein sequence ID" value="KAL2832445.1"/>
    <property type="molecule type" value="Genomic_DNA"/>
</dbReference>
<keyword evidence="1" id="KW-0040">ANK repeat</keyword>
<dbReference type="Proteomes" id="UP001610335">
    <property type="component" value="Unassembled WGS sequence"/>
</dbReference>
<dbReference type="PROSITE" id="PS50297">
    <property type="entry name" value="ANK_REP_REGION"/>
    <property type="match status" value="1"/>
</dbReference>
<evidence type="ECO:0000313" key="3">
    <source>
        <dbReference type="EMBL" id="KAL2832445.1"/>
    </source>
</evidence>
<dbReference type="InterPro" id="IPR002110">
    <property type="entry name" value="Ankyrin_rpt"/>
</dbReference>
<evidence type="ECO:0008006" key="5">
    <source>
        <dbReference type="Google" id="ProtNLM"/>
    </source>
</evidence>
<evidence type="ECO:0000256" key="1">
    <source>
        <dbReference type="PROSITE-ProRule" id="PRU00023"/>
    </source>
</evidence>
<accession>A0ABR4IXJ7</accession>
<name>A0ABR4IXJ7_9EURO</name>
<dbReference type="Pfam" id="PF00023">
    <property type="entry name" value="Ank"/>
    <property type="match status" value="1"/>
</dbReference>
<dbReference type="PROSITE" id="PS50088">
    <property type="entry name" value="ANK_REPEAT"/>
    <property type="match status" value="1"/>
</dbReference>
<protein>
    <recommendedName>
        <fullName evidence="5">Ankyrin repeat-containing domain protein</fullName>
    </recommendedName>
</protein>
<gene>
    <name evidence="3" type="ORF">BDW59DRAFT_139266</name>
</gene>
<evidence type="ECO:0000256" key="2">
    <source>
        <dbReference type="SAM" id="Phobius"/>
    </source>
</evidence>
<proteinExistence type="predicted"/>
<organism evidence="3 4">
    <name type="scientific">Aspergillus cavernicola</name>
    <dbReference type="NCBI Taxonomy" id="176166"/>
    <lineage>
        <taxon>Eukaryota</taxon>
        <taxon>Fungi</taxon>
        <taxon>Dikarya</taxon>
        <taxon>Ascomycota</taxon>
        <taxon>Pezizomycotina</taxon>
        <taxon>Eurotiomycetes</taxon>
        <taxon>Eurotiomycetidae</taxon>
        <taxon>Eurotiales</taxon>
        <taxon>Aspergillaceae</taxon>
        <taxon>Aspergillus</taxon>
        <taxon>Aspergillus subgen. Nidulantes</taxon>
    </lineage>
</organism>
<reference evidence="3 4" key="1">
    <citation type="submission" date="2024-07" db="EMBL/GenBank/DDBJ databases">
        <title>Section-level genome sequencing and comparative genomics of Aspergillus sections Usti and Cavernicolus.</title>
        <authorList>
            <consortium name="Lawrence Berkeley National Laboratory"/>
            <person name="Nybo J.L."/>
            <person name="Vesth T.C."/>
            <person name="Theobald S."/>
            <person name="Frisvad J.C."/>
            <person name="Larsen T.O."/>
            <person name="Kjaerboelling I."/>
            <person name="Rothschild-Mancinelli K."/>
            <person name="Lyhne E.K."/>
            <person name="Kogle M.E."/>
            <person name="Barry K."/>
            <person name="Clum A."/>
            <person name="Na H."/>
            <person name="Ledsgaard L."/>
            <person name="Lin J."/>
            <person name="Lipzen A."/>
            <person name="Kuo A."/>
            <person name="Riley R."/>
            <person name="Mondo S."/>
            <person name="LaButti K."/>
            <person name="Haridas S."/>
            <person name="Pangalinan J."/>
            <person name="Salamov A.A."/>
            <person name="Simmons B.A."/>
            <person name="Magnuson J.K."/>
            <person name="Chen J."/>
            <person name="Drula E."/>
            <person name="Henrissat B."/>
            <person name="Wiebenga A."/>
            <person name="Lubbers R.J."/>
            <person name="Gomes A.C."/>
            <person name="Makela M.R."/>
            <person name="Stajich J."/>
            <person name="Grigoriev I.V."/>
            <person name="Mortensen U.H."/>
            <person name="De vries R.P."/>
            <person name="Baker S.E."/>
            <person name="Andersen M.R."/>
        </authorList>
    </citation>
    <scope>NUCLEOTIDE SEQUENCE [LARGE SCALE GENOMIC DNA]</scope>
    <source>
        <strain evidence="3 4">CBS 600.67</strain>
    </source>
</reference>
<dbReference type="SUPFAM" id="SSF48403">
    <property type="entry name" value="Ankyrin repeat"/>
    <property type="match status" value="1"/>
</dbReference>
<dbReference type="InterPro" id="IPR036770">
    <property type="entry name" value="Ankyrin_rpt-contain_sf"/>
</dbReference>
<feature type="repeat" description="ANK" evidence="1">
    <location>
        <begin position="20"/>
        <end position="48"/>
    </location>
</feature>
<keyword evidence="2" id="KW-1133">Transmembrane helix</keyword>
<dbReference type="Gene3D" id="1.25.40.20">
    <property type="entry name" value="Ankyrin repeat-containing domain"/>
    <property type="match status" value="1"/>
</dbReference>
<comment type="caution">
    <text evidence="3">The sequence shown here is derived from an EMBL/GenBank/DDBJ whole genome shotgun (WGS) entry which is preliminary data.</text>
</comment>
<sequence>MYENHSLSWGLYFFMALGLAIHHAAEQGKVDVVHYLLNQGADPSIKDTTERTALDWAE</sequence>